<keyword evidence="4" id="KW-1185">Reference proteome</keyword>
<dbReference type="Gene3D" id="3.30.420.40">
    <property type="match status" value="2"/>
</dbReference>
<dbReference type="PROSITE" id="PS50889">
    <property type="entry name" value="S4"/>
    <property type="match status" value="1"/>
</dbReference>
<dbReference type="PANTHER" id="PTHR32432">
    <property type="entry name" value="CELL DIVISION PROTEIN FTSA-RELATED"/>
    <property type="match status" value="1"/>
</dbReference>
<dbReference type="eggNOG" id="COG0849">
    <property type="taxonomic scope" value="Bacteria"/>
</dbReference>
<dbReference type="OrthoDB" id="9768127at2"/>
<dbReference type="RefSeq" id="WP_006715570.1">
    <property type="nucleotide sequence ID" value="NZ_CP007032.1"/>
</dbReference>
<dbReference type="SMART" id="SM00842">
    <property type="entry name" value="FtsA"/>
    <property type="match status" value="1"/>
</dbReference>
<dbReference type="InterPro" id="IPR043129">
    <property type="entry name" value="ATPase_NBD"/>
</dbReference>
<dbReference type="GO" id="GO:0051301">
    <property type="term" value="P:cell division"/>
    <property type="evidence" value="ECO:0007669"/>
    <property type="project" value="InterPro"/>
</dbReference>
<accession>W0EB61</accession>
<protein>
    <submittedName>
        <fullName evidence="3">ATPase</fullName>
    </submittedName>
</protein>
<reference evidence="3 4" key="1">
    <citation type="submission" date="2013-12" db="EMBL/GenBank/DDBJ databases">
        <authorList>
            <consortium name="DOE Joint Genome Institute"/>
            <person name="Smidt H."/>
            <person name="Huntemann M."/>
            <person name="Han J."/>
            <person name="Chen A."/>
            <person name="Kyrpides N."/>
            <person name="Mavromatis K."/>
            <person name="Markowitz V."/>
            <person name="Palaniappan K."/>
            <person name="Ivanova N."/>
            <person name="Schaumberg A."/>
            <person name="Pati A."/>
            <person name="Liolios K."/>
            <person name="Nordberg H.P."/>
            <person name="Cantor M.N."/>
            <person name="Hua S.X."/>
            <person name="Woyke T."/>
        </authorList>
    </citation>
    <scope>NUCLEOTIDE SEQUENCE [LARGE SCALE GENOMIC DNA]</scope>
    <source>
        <strain evidence="4">DSM 15288</strain>
    </source>
</reference>
<evidence type="ECO:0000313" key="4">
    <source>
        <dbReference type="Proteomes" id="UP000010847"/>
    </source>
</evidence>
<dbReference type="PANTHER" id="PTHR32432:SF3">
    <property type="entry name" value="ETHANOLAMINE UTILIZATION PROTEIN EUTJ"/>
    <property type="match status" value="1"/>
</dbReference>
<dbReference type="InterPro" id="IPR003494">
    <property type="entry name" value="SHS2_FtsA"/>
</dbReference>
<proteinExistence type="predicted"/>
<keyword evidence="1" id="KW-0694">RNA-binding</keyword>
<sequence length="700" mass="77715">MKRIFALDIGTRMVMGLVMVKEEEGYKILASAQTEHRQRAMYDGQVHDIEEVARAVLRVKVELEQKINEPLQSVSVAAAGRALKTVVTSYERREFFPVVWEREDVVSLEMEAVQKALREIDGLEEMGAYHCVGYSTIENLLEGQKISNLVGQRGKIAEIKVITTFLPRTVVDGLLAVIQQAGLRMESLTLEPIAAGQAAIPPDMRRMNLALVDIGAGTADIALTKQGTFYAYGMVPMAGDEVTEQLCQTYLLDFQMGEILKRNLDDSEKLNFINFLGEKTELSKCEILECISPVVQELADKIVAEIMRLNETVPQAVILIGGGSLTPLLREMIAEKIKLPLGRVGIQIRERIGRVLGEQGAKGPDVITPIGIGISALEELGLRYYEVGVNKTPVSILELQQTTMADALLSAGISPKTLLGRPGVALTFEVNGEVKLVKGTLGENAQYFVNEQRVSLDSVIAPNDQITFVPGVSGEAAHVRLEDVFPDDQVKYISVNEEPFLFTPHFYVDGQDLSADCEIFDGWKIEYHPNQTLTDLLKELKVPPENSWLVHYKVSGQEQEYRAEREILVNGQLVEEDCRIQAQDKIEIREPKLKIADLKLQASPMAFQINGEEIAYPPQILRVFSRGQILELEDLVTEGMAIRVEGYEHSPILSDILPYITIPEPLGAGETLTIRVNGLPGEFTTLLQRGDRIEIGWSIP</sequence>
<evidence type="ECO:0000259" key="2">
    <source>
        <dbReference type="SMART" id="SM00842"/>
    </source>
</evidence>
<dbReference type="InterPro" id="IPR050696">
    <property type="entry name" value="FtsA/MreB"/>
</dbReference>
<dbReference type="SUPFAM" id="SSF53067">
    <property type="entry name" value="Actin-like ATPase domain"/>
    <property type="match status" value="2"/>
</dbReference>
<dbReference type="GO" id="GO:0003723">
    <property type="term" value="F:RNA binding"/>
    <property type="evidence" value="ECO:0007669"/>
    <property type="project" value="UniProtKB-KW"/>
</dbReference>
<evidence type="ECO:0000313" key="3">
    <source>
        <dbReference type="EMBL" id="AHF06753.1"/>
    </source>
</evidence>
<organism evidence="3 4">
    <name type="scientific">Desulfitobacterium metallireducens DSM 15288</name>
    <dbReference type="NCBI Taxonomy" id="871968"/>
    <lineage>
        <taxon>Bacteria</taxon>
        <taxon>Bacillati</taxon>
        <taxon>Bacillota</taxon>
        <taxon>Clostridia</taxon>
        <taxon>Eubacteriales</taxon>
        <taxon>Desulfitobacteriaceae</taxon>
        <taxon>Desulfitobacterium</taxon>
    </lineage>
</organism>
<dbReference type="KEGG" id="dmt:DESME_06535"/>
<evidence type="ECO:0000256" key="1">
    <source>
        <dbReference type="PROSITE-ProRule" id="PRU00182"/>
    </source>
</evidence>
<dbReference type="STRING" id="871968.DESME_06535"/>
<dbReference type="Proteomes" id="UP000010847">
    <property type="component" value="Chromosome"/>
</dbReference>
<dbReference type="HOGENOM" id="CLU_010661_0_0_9"/>
<feature type="domain" description="SHS2" evidence="2">
    <location>
        <begin position="4"/>
        <end position="199"/>
    </location>
</feature>
<dbReference type="EMBL" id="CP007032">
    <property type="protein sequence ID" value="AHF06753.1"/>
    <property type="molecule type" value="Genomic_DNA"/>
</dbReference>
<name>W0EB61_9FIRM</name>
<dbReference type="AlphaFoldDB" id="W0EB61"/>
<gene>
    <name evidence="3" type="ORF">DESME_06535</name>
</gene>
<dbReference type="CDD" id="cd24004">
    <property type="entry name" value="ASKHA_NBD_PilM-like"/>
    <property type="match status" value="1"/>
</dbReference>